<reference evidence="1" key="1">
    <citation type="submission" date="2023-06" db="EMBL/GenBank/DDBJ databases">
        <title>Genomic of Agaribacillus aureum.</title>
        <authorList>
            <person name="Wang G."/>
        </authorList>
    </citation>
    <scope>NUCLEOTIDE SEQUENCE</scope>
    <source>
        <strain evidence="1">BMA12</strain>
    </source>
</reference>
<name>A0ABT8L2U7_9BACT</name>
<keyword evidence="2" id="KW-1185">Reference proteome</keyword>
<dbReference type="InterPro" id="IPR032347">
    <property type="entry name" value="DUF4864"/>
</dbReference>
<protein>
    <submittedName>
        <fullName evidence="1">DUF4864 domain-containing protein</fullName>
    </submittedName>
</protein>
<evidence type="ECO:0000313" key="2">
    <source>
        <dbReference type="Proteomes" id="UP001172083"/>
    </source>
</evidence>
<dbReference type="Proteomes" id="UP001172083">
    <property type="component" value="Unassembled WGS sequence"/>
</dbReference>
<comment type="caution">
    <text evidence="1">The sequence shown here is derived from an EMBL/GenBank/DDBJ whole genome shotgun (WGS) entry which is preliminary data.</text>
</comment>
<gene>
    <name evidence="1" type="ORF">QQ020_08455</name>
</gene>
<accession>A0ABT8L2U7</accession>
<sequence>MSVYLSNAQKGFFLCLLLNMLLSCRYEVIRTSDQPRQDLSPEEVVVSQLVALQTNDQPVTDHGITVAFAFASPQNKSNTGPMARFKAMLKSDTYRPLIDHREYKVSKHFIEKDKAQFFVEIISKEHKTLHYLFDLSRVDEAPYQGFWMTASVIPIQGKLDNPHNDPVRISYLLKNTQTSIFCC</sequence>
<proteinExistence type="predicted"/>
<dbReference type="Pfam" id="PF16156">
    <property type="entry name" value="DUF4864"/>
    <property type="match status" value="1"/>
</dbReference>
<organism evidence="1 2">
    <name type="scientific">Agaribacillus aureus</name>
    <dbReference type="NCBI Taxonomy" id="3051825"/>
    <lineage>
        <taxon>Bacteria</taxon>
        <taxon>Pseudomonadati</taxon>
        <taxon>Bacteroidota</taxon>
        <taxon>Cytophagia</taxon>
        <taxon>Cytophagales</taxon>
        <taxon>Splendidivirgaceae</taxon>
        <taxon>Agaribacillus</taxon>
    </lineage>
</organism>
<dbReference type="PANTHER" id="PTHR35716">
    <property type="entry name" value="OS05G0574700 PROTEIN-RELATED"/>
    <property type="match status" value="1"/>
</dbReference>
<dbReference type="EMBL" id="JAUJEB010000001">
    <property type="protein sequence ID" value="MDN5212080.1"/>
    <property type="molecule type" value="Genomic_DNA"/>
</dbReference>
<evidence type="ECO:0000313" key="1">
    <source>
        <dbReference type="EMBL" id="MDN5212080.1"/>
    </source>
</evidence>
<dbReference type="RefSeq" id="WP_346757405.1">
    <property type="nucleotide sequence ID" value="NZ_JAUJEB010000001.1"/>
</dbReference>